<dbReference type="AlphaFoldDB" id="A0A7D4AM79"/>
<keyword evidence="3" id="KW-1185">Reference proteome</keyword>
<feature type="compositionally biased region" description="Low complexity" evidence="1">
    <location>
        <begin position="66"/>
        <end position="81"/>
    </location>
</feature>
<feature type="compositionally biased region" description="Basic residues" evidence="1">
    <location>
        <begin position="87"/>
        <end position="96"/>
    </location>
</feature>
<organism evidence="2 3">
    <name type="scientific">Actinomadura verrucosospora</name>
    <dbReference type="NCBI Taxonomy" id="46165"/>
    <lineage>
        <taxon>Bacteria</taxon>
        <taxon>Bacillati</taxon>
        <taxon>Actinomycetota</taxon>
        <taxon>Actinomycetes</taxon>
        <taxon>Streptosporangiales</taxon>
        <taxon>Thermomonosporaceae</taxon>
        <taxon>Actinomadura</taxon>
    </lineage>
</organism>
<accession>A0A7D4AM79</accession>
<sequence length="184" mass="20658">MPEKMPERTVCNLHFAALVTRPRSRSVRRRVCEVCAAGRRTRRRVVHERQLDTALGSALVVWQSTPSTRTTTTGPAAAFATDYGPVSRRKPHRSGGRRGANWGAIVSGLPRANRDSPRVFPQVRGPRSTPIDHDRLIFRAWGARAADHKPVWPPHPGSVVKSCRLPYLRKFSNYGPLRRRSISP</sequence>
<dbReference type="Proteomes" id="UP000501240">
    <property type="component" value="Chromosome"/>
</dbReference>
<evidence type="ECO:0000313" key="2">
    <source>
        <dbReference type="EMBL" id="QKG20189.1"/>
    </source>
</evidence>
<evidence type="ECO:0000313" key="3">
    <source>
        <dbReference type="Proteomes" id="UP000501240"/>
    </source>
</evidence>
<gene>
    <name evidence="2" type="ORF">ACTIVE_1826</name>
</gene>
<name>A0A7D4AM79_ACTVE</name>
<protein>
    <submittedName>
        <fullName evidence="2">Uncharacterized protein</fullName>
    </submittedName>
</protein>
<dbReference type="EMBL" id="CP053892">
    <property type="protein sequence ID" value="QKG20189.1"/>
    <property type="molecule type" value="Genomic_DNA"/>
</dbReference>
<feature type="region of interest" description="Disordered" evidence="1">
    <location>
        <begin position="66"/>
        <end position="103"/>
    </location>
</feature>
<evidence type="ECO:0000256" key="1">
    <source>
        <dbReference type="SAM" id="MobiDB-lite"/>
    </source>
</evidence>
<proteinExistence type="predicted"/>
<reference evidence="2 3" key="1">
    <citation type="submission" date="2020-05" db="EMBL/GenBank/DDBJ databases">
        <title>Actinomadura verrucosospora NRRL-B18236 (PFL_A860) Genome sequencing and assembly.</title>
        <authorList>
            <person name="Samborskyy M."/>
        </authorList>
    </citation>
    <scope>NUCLEOTIDE SEQUENCE [LARGE SCALE GENOMIC DNA]</scope>
    <source>
        <strain evidence="2 3">NRRL:B18236</strain>
    </source>
</reference>